<dbReference type="EMBL" id="LR797185">
    <property type="protein sequence ID" value="CAB4192852.1"/>
    <property type="molecule type" value="Genomic_DNA"/>
</dbReference>
<gene>
    <name evidence="7" type="ORF">UFOVP1131_83</name>
    <name evidence="8" type="ORF">UFOVP1245_103</name>
    <name evidence="9" type="ORF">UFOVP1582_75</name>
    <name evidence="6" type="ORF">UFOVP966_97</name>
</gene>
<sequence>MSQAQTVNQRYRDWLRVKAATSDAAFAEYISGLVFPKHLREMEAFLDKNDRALVLMPRGHAKTTQLIHRAARVIGATHGKVRIGILTSVMSDALARSRAIKTIIESPHFAEVFPWAKEGVIGSKWTDEVWTVKGANLGKDSTCFADGLGSIKPGARLDVLFADDLVGMKENATAVQRQKASETYWQVVDPMLVPGAKRWYIGTRWHEDDFYAELMRKEVSFYQRRAVEGDSVLWPEMYTMADMEQKKMELGGPIFMLQFQNDVTSMGGNIFRYEYFQRVDRVPEGARRIGVDLASSASERSDYTAAVEVLEDDQHNLYIIGCWKARLQEGHKAWLTGIDNNNEMVQDSGPRMMWPQRLLGLKGLDTELDSPRFFESVNIEAVQHQSTFVREILSTTRLPARPIRPDRDKVTRSRALSARYEAGKVFHVNGAPGIEDLESNMLAFPNGAHDDLVDALVYAADLGGDGFYFTSAKRY</sequence>
<reference evidence="6" key="1">
    <citation type="submission" date="2020-05" db="EMBL/GenBank/DDBJ databases">
        <authorList>
            <person name="Chiriac C."/>
            <person name="Salcher M."/>
            <person name="Ghai R."/>
            <person name="Kavagutti S V."/>
        </authorList>
    </citation>
    <scope>NUCLEOTIDE SEQUENCE</scope>
</reference>
<evidence type="ECO:0000256" key="3">
    <source>
        <dbReference type="ARBA" id="ARBA00022840"/>
    </source>
</evidence>
<dbReference type="NCBIfam" id="TIGR01630">
    <property type="entry name" value="psiM2_ORF9"/>
    <property type="match status" value="1"/>
</dbReference>
<name>A0A6J5PZU6_9CAUD</name>
<dbReference type="EMBL" id="LR796919">
    <property type="protein sequence ID" value="CAB4174951.1"/>
    <property type="molecule type" value="Genomic_DNA"/>
</dbReference>
<dbReference type="GO" id="GO:0005524">
    <property type="term" value="F:ATP binding"/>
    <property type="evidence" value="ECO:0007669"/>
    <property type="project" value="UniProtKB-KW"/>
</dbReference>
<evidence type="ECO:0000313" key="6">
    <source>
        <dbReference type="EMBL" id="CAB4174951.1"/>
    </source>
</evidence>
<dbReference type="EMBL" id="LR797071">
    <property type="protein sequence ID" value="CAB4184969.1"/>
    <property type="molecule type" value="Genomic_DNA"/>
</dbReference>
<organism evidence="6">
    <name type="scientific">uncultured Caudovirales phage</name>
    <dbReference type="NCBI Taxonomy" id="2100421"/>
    <lineage>
        <taxon>Viruses</taxon>
        <taxon>Duplodnaviria</taxon>
        <taxon>Heunggongvirae</taxon>
        <taxon>Uroviricota</taxon>
        <taxon>Caudoviricetes</taxon>
        <taxon>Peduoviridae</taxon>
        <taxon>Maltschvirus</taxon>
        <taxon>Maltschvirus maltsch</taxon>
    </lineage>
</organism>
<keyword evidence="1" id="KW-1188">Viral release from host cell</keyword>
<evidence type="ECO:0000259" key="5">
    <source>
        <dbReference type="Pfam" id="PF17289"/>
    </source>
</evidence>
<evidence type="ECO:0000256" key="1">
    <source>
        <dbReference type="ARBA" id="ARBA00022612"/>
    </source>
</evidence>
<feature type="domain" description="Terminase large subunit gp17-like C-terminal" evidence="5">
    <location>
        <begin position="377"/>
        <end position="459"/>
    </location>
</feature>
<keyword evidence="4" id="KW-0231">Viral genome packaging</keyword>
<keyword evidence="3" id="KW-0067">ATP-binding</keyword>
<evidence type="ECO:0000256" key="4">
    <source>
        <dbReference type="ARBA" id="ARBA00023219"/>
    </source>
</evidence>
<dbReference type="InterPro" id="IPR035421">
    <property type="entry name" value="Terminase_6C"/>
</dbReference>
<dbReference type="EMBL" id="LR798428">
    <property type="protein sequence ID" value="CAB5231383.1"/>
    <property type="molecule type" value="Genomic_DNA"/>
</dbReference>
<proteinExistence type="predicted"/>
<evidence type="ECO:0000313" key="9">
    <source>
        <dbReference type="EMBL" id="CAB5231383.1"/>
    </source>
</evidence>
<protein>
    <submittedName>
        <fullName evidence="6">Archaeophage PsiM2, terminase large subunit</fullName>
    </submittedName>
</protein>
<accession>A0A6J5PZU6</accession>
<dbReference type="Pfam" id="PF17289">
    <property type="entry name" value="Terminase_6C"/>
    <property type="match status" value="1"/>
</dbReference>
<dbReference type="InterPro" id="IPR006517">
    <property type="entry name" value="Phage_terminase_lsu-like_C"/>
</dbReference>
<evidence type="ECO:0000256" key="2">
    <source>
        <dbReference type="ARBA" id="ARBA00022741"/>
    </source>
</evidence>
<dbReference type="InterPro" id="IPR027417">
    <property type="entry name" value="P-loop_NTPase"/>
</dbReference>
<evidence type="ECO:0000313" key="8">
    <source>
        <dbReference type="EMBL" id="CAB4192852.1"/>
    </source>
</evidence>
<dbReference type="Gene3D" id="3.40.50.300">
    <property type="entry name" value="P-loop containing nucleotide triphosphate hydrolases"/>
    <property type="match status" value="1"/>
</dbReference>
<evidence type="ECO:0000313" key="7">
    <source>
        <dbReference type="EMBL" id="CAB4184969.1"/>
    </source>
</evidence>
<keyword evidence="2" id="KW-0547">Nucleotide-binding</keyword>